<evidence type="ECO:0000313" key="2">
    <source>
        <dbReference type="Proteomes" id="UP000045285"/>
    </source>
</evidence>
<reference evidence="2" key="1">
    <citation type="submission" date="2014-08" db="EMBL/GenBank/DDBJ databases">
        <authorList>
            <person name="Moulin L."/>
        </authorList>
    </citation>
    <scope>NUCLEOTIDE SEQUENCE [LARGE SCALE GENOMIC DNA]</scope>
</reference>
<dbReference type="STRING" id="69974.MPLDJ20_120336"/>
<organism evidence="1 2">
    <name type="scientific">Mesorhizobium plurifarium</name>
    <dbReference type="NCBI Taxonomy" id="69974"/>
    <lineage>
        <taxon>Bacteria</taxon>
        <taxon>Pseudomonadati</taxon>
        <taxon>Pseudomonadota</taxon>
        <taxon>Alphaproteobacteria</taxon>
        <taxon>Hyphomicrobiales</taxon>
        <taxon>Phyllobacteriaceae</taxon>
        <taxon>Mesorhizobium</taxon>
    </lineage>
</organism>
<dbReference type="Proteomes" id="UP000045285">
    <property type="component" value="Unassembled WGS sequence"/>
</dbReference>
<dbReference type="AlphaFoldDB" id="A0A090E7F3"/>
<dbReference type="EMBL" id="CCMZ01000056">
    <property type="protein sequence ID" value="CDX25645.1"/>
    <property type="molecule type" value="Genomic_DNA"/>
</dbReference>
<protein>
    <submittedName>
        <fullName evidence="1">Putative cytosolic protein</fullName>
    </submittedName>
</protein>
<gene>
    <name evidence="1" type="ORF">MPL3356_60032</name>
</gene>
<keyword evidence="2" id="KW-1185">Reference proteome</keyword>
<evidence type="ECO:0000313" key="1">
    <source>
        <dbReference type="EMBL" id="CDX25645.1"/>
    </source>
</evidence>
<proteinExistence type="predicted"/>
<sequence>MTEIPDELRQAHKHSSNHRQEVESSLICGCFFCLSVYPPSDIQEWIDEDEAGRGTTAICPKCGIDSVLGDKSGYPIIDVFLKSMKTLWFW</sequence>
<name>A0A090E7F3_MESPL</name>
<accession>A0A090E7F3</accession>